<accession>A0A6B9ZMR6</accession>
<proteinExistence type="predicted"/>
<sequence>MHITQQTTDYPQTRTNVTMSRFDYIHLLEKIGEKGRSLYGKDYAIADIDRPVVTKLIAYFLHDEEVAEKENIDLKKGLLLTGPIGCGKTALMRIISHLCLPDHRPYLKSSVDVTLEFNELGSDVILKYSKRAFNPYRKMPVAYCFDDVGQESIVNFWGNKINLMGQILFTRYNLMHSHEMVTHVITKLNATELAAMYGEEMRSRMREMFNLIAFHPESRDKRR</sequence>
<dbReference type="EMBL" id="CP048113">
    <property type="protein sequence ID" value="QHS63149.1"/>
    <property type="molecule type" value="Genomic_DNA"/>
</dbReference>
<evidence type="ECO:0000313" key="2">
    <source>
        <dbReference type="Proteomes" id="UP000476411"/>
    </source>
</evidence>
<dbReference type="KEGG" id="chih:GWR21_27245"/>
<dbReference type="RefSeq" id="WP_162334872.1">
    <property type="nucleotide sequence ID" value="NZ_CP048113.1"/>
</dbReference>
<dbReference type="SUPFAM" id="SSF52540">
    <property type="entry name" value="P-loop containing nucleoside triphosphate hydrolases"/>
    <property type="match status" value="1"/>
</dbReference>
<dbReference type="Proteomes" id="UP000476411">
    <property type="component" value="Chromosome"/>
</dbReference>
<dbReference type="Gene3D" id="3.40.50.300">
    <property type="entry name" value="P-loop containing nucleotide triphosphate hydrolases"/>
    <property type="match status" value="1"/>
</dbReference>
<reference evidence="1 2" key="1">
    <citation type="submission" date="2020-01" db="EMBL/GenBank/DDBJ databases">
        <title>Complete genome sequence of Chitinophaga sp. H33E-04 isolated from quinoa roots.</title>
        <authorList>
            <person name="Weon H.-Y."/>
            <person name="Lee S.A."/>
        </authorList>
    </citation>
    <scope>NUCLEOTIDE SEQUENCE [LARGE SCALE GENOMIC DNA]</scope>
    <source>
        <strain evidence="1 2">H33E-04</strain>
    </source>
</reference>
<dbReference type="InterPro" id="IPR027417">
    <property type="entry name" value="P-loop_NTPase"/>
</dbReference>
<evidence type="ECO:0000313" key="1">
    <source>
        <dbReference type="EMBL" id="QHS63149.1"/>
    </source>
</evidence>
<organism evidence="1 2">
    <name type="scientific">Chitinophaga agri</name>
    <dbReference type="NCBI Taxonomy" id="2703787"/>
    <lineage>
        <taxon>Bacteria</taxon>
        <taxon>Pseudomonadati</taxon>
        <taxon>Bacteroidota</taxon>
        <taxon>Chitinophagia</taxon>
        <taxon>Chitinophagales</taxon>
        <taxon>Chitinophagaceae</taxon>
        <taxon>Chitinophaga</taxon>
    </lineage>
</organism>
<keyword evidence="2" id="KW-1185">Reference proteome</keyword>
<protein>
    <submittedName>
        <fullName evidence="1">ATPase</fullName>
    </submittedName>
</protein>
<name>A0A6B9ZMR6_9BACT</name>
<dbReference type="AlphaFoldDB" id="A0A6B9ZMR6"/>
<gene>
    <name evidence="1" type="ORF">GWR21_27245</name>
</gene>